<dbReference type="Proteomes" id="UP000245768">
    <property type="component" value="Unassembled WGS sequence"/>
</dbReference>
<sequence length="160" mass="17988">MALLPTSLEPLLARVSPSSAELPPLRPTKIWDTTLTDDIDATHPQCLRAALHLLNDDIDRAHTLAQDDEGDMTSNVCHAVLHRREGDYWNSKWWYRQIKHPLIEQSYGSTADAQAFVDAVESAVAKRSSTTACGAQNLDRLKRKQADELNNLVRFALDQR</sequence>
<protein>
    <submittedName>
        <fullName evidence="1">Uncharacterized protein</fullName>
    </submittedName>
</protein>
<name>A0A316YID5_9BASI</name>
<proteinExistence type="predicted"/>
<accession>A0A316YID5</accession>
<dbReference type="InParanoid" id="A0A316YID5"/>
<dbReference type="RefSeq" id="XP_025375792.1">
    <property type="nucleotide sequence ID" value="XM_025524181.1"/>
</dbReference>
<organism evidence="1 2">
    <name type="scientific">Acaromyces ingoldii</name>
    <dbReference type="NCBI Taxonomy" id="215250"/>
    <lineage>
        <taxon>Eukaryota</taxon>
        <taxon>Fungi</taxon>
        <taxon>Dikarya</taxon>
        <taxon>Basidiomycota</taxon>
        <taxon>Ustilaginomycotina</taxon>
        <taxon>Exobasidiomycetes</taxon>
        <taxon>Exobasidiales</taxon>
        <taxon>Cryptobasidiaceae</taxon>
        <taxon>Acaromyces</taxon>
    </lineage>
</organism>
<evidence type="ECO:0000313" key="2">
    <source>
        <dbReference type="Proteomes" id="UP000245768"/>
    </source>
</evidence>
<dbReference type="EMBL" id="KZ819638">
    <property type="protein sequence ID" value="PWN88594.1"/>
    <property type="molecule type" value="Genomic_DNA"/>
</dbReference>
<reference evidence="1 2" key="1">
    <citation type="journal article" date="2018" name="Mol. Biol. Evol.">
        <title>Broad Genomic Sampling Reveals a Smut Pathogenic Ancestry of the Fungal Clade Ustilaginomycotina.</title>
        <authorList>
            <person name="Kijpornyongpan T."/>
            <person name="Mondo S.J."/>
            <person name="Barry K."/>
            <person name="Sandor L."/>
            <person name="Lee J."/>
            <person name="Lipzen A."/>
            <person name="Pangilinan J."/>
            <person name="LaButti K."/>
            <person name="Hainaut M."/>
            <person name="Henrissat B."/>
            <person name="Grigoriev I.V."/>
            <person name="Spatafora J.W."/>
            <person name="Aime M.C."/>
        </authorList>
    </citation>
    <scope>NUCLEOTIDE SEQUENCE [LARGE SCALE GENOMIC DNA]</scope>
    <source>
        <strain evidence="1 2">MCA 4198</strain>
    </source>
</reference>
<gene>
    <name evidence="1" type="ORF">FA10DRAFT_288129</name>
</gene>
<dbReference type="OrthoDB" id="2306919at2759"/>
<keyword evidence="2" id="KW-1185">Reference proteome</keyword>
<dbReference type="GeneID" id="37046097"/>
<evidence type="ECO:0000313" key="1">
    <source>
        <dbReference type="EMBL" id="PWN88594.1"/>
    </source>
</evidence>
<dbReference type="AlphaFoldDB" id="A0A316YID5"/>